<name>A0A3P3RI04_9EURY</name>
<organism evidence="2 3">
    <name type="scientific">Halocatena pleomorpha</name>
    <dbReference type="NCBI Taxonomy" id="1785090"/>
    <lineage>
        <taxon>Archaea</taxon>
        <taxon>Methanobacteriati</taxon>
        <taxon>Methanobacteriota</taxon>
        <taxon>Stenosarchaea group</taxon>
        <taxon>Halobacteria</taxon>
        <taxon>Halobacteriales</taxon>
        <taxon>Natronomonadaceae</taxon>
        <taxon>Halocatena</taxon>
    </lineage>
</organism>
<dbReference type="EMBL" id="RRCH01000008">
    <property type="protein sequence ID" value="RRJ32499.1"/>
    <property type="molecule type" value="Genomic_DNA"/>
</dbReference>
<reference evidence="2 3" key="1">
    <citation type="submission" date="2018-11" db="EMBL/GenBank/DDBJ databases">
        <title>Taxonoimc description of Halomarina strain SPP-AMP-1.</title>
        <authorList>
            <person name="Pal Y."/>
            <person name="Srinivasana K."/>
            <person name="Verma A."/>
            <person name="Kumar P."/>
        </authorList>
    </citation>
    <scope>NUCLEOTIDE SEQUENCE [LARGE SCALE GENOMIC DNA]</scope>
    <source>
        <strain evidence="2 3">SPP-AMP-1</strain>
    </source>
</reference>
<dbReference type="OrthoDB" id="157452at2157"/>
<dbReference type="PANTHER" id="PTHR35336:SF5">
    <property type="entry name" value="ADENOSYLCOBINAMIDE AMIDOHYDROLASE"/>
    <property type="match status" value="1"/>
</dbReference>
<evidence type="ECO:0000313" key="2">
    <source>
        <dbReference type="EMBL" id="RRJ32499.1"/>
    </source>
</evidence>
<feature type="region of interest" description="Disordered" evidence="1">
    <location>
        <begin position="212"/>
        <end position="241"/>
    </location>
</feature>
<dbReference type="RefSeq" id="WP_124953958.1">
    <property type="nucleotide sequence ID" value="NZ_RRCH01000008.1"/>
</dbReference>
<dbReference type="AlphaFoldDB" id="A0A3P3RI04"/>
<evidence type="ECO:0000313" key="3">
    <source>
        <dbReference type="Proteomes" id="UP000282322"/>
    </source>
</evidence>
<dbReference type="InterPro" id="IPR002808">
    <property type="entry name" value="AdoCbi_amidolase"/>
</dbReference>
<gene>
    <name evidence="2" type="ORF">EIK79_04545</name>
</gene>
<dbReference type="Proteomes" id="UP000282322">
    <property type="component" value="Unassembled WGS sequence"/>
</dbReference>
<sequence>MSEISIEDEVLQYCRPGTRWLSSGWRGGYRTDPAVYNVSVPEEWDHVDLDAYGSRRRDRAGFDAPGPTLFTGVDLEHARGARCGSVEAVTTAGISNPAILPMVPDRQAATSESSIGFHPGTVNIILSASEPLTDGALATLLGTAVEAKTATLLAESGITGTTSDAIVVGCDGHRSSDDRTQSGDDKRQPFAGSATTVGTAARACVRESVHASLSSRYAETPSPDETEHGVTTTRRATVFEV</sequence>
<evidence type="ECO:0000256" key="1">
    <source>
        <dbReference type="SAM" id="MobiDB-lite"/>
    </source>
</evidence>
<keyword evidence="3" id="KW-1185">Reference proteome</keyword>
<dbReference type="Pfam" id="PF01955">
    <property type="entry name" value="CbiZ"/>
    <property type="match status" value="1"/>
</dbReference>
<proteinExistence type="predicted"/>
<comment type="caution">
    <text evidence="2">The sequence shown here is derived from an EMBL/GenBank/DDBJ whole genome shotgun (WGS) entry which is preliminary data.</text>
</comment>
<accession>A0A3P3RI04</accession>
<dbReference type="InterPro" id="IPR052209">
    <property type="entry name" value="CbiZ"/>
</dbReference>
<feature type="compositionally biased region" description="Basic and acidic residues" evidence="1">
    <location>
        <begin position="171"/>
        <end position="188"/>
    </location>
</feature>
<protein>
    <submittedName>
        <fullName evidence="2">Adenosylcobinamide amidohydrolase</fullName>
    </submittedName>
</protein>
<feature type="region of interest" description="Disordered" evidence="1">
    <location>
        <begin position="170"/>
        <end position="197"/>
    </location>
</feature>
<dbReference type="PANTHER" id="PTHR35336">
    <property type="entry name" value="ADENOSYLCOBINAMIDE AMIDOHYDROLASE"/>
    <property type="match status" value="1"/>
</dbReference>